<reference evidence="2 3" key="1">
    <citation type="submission" date="2011-11" db="EMBL/GenBank/DDBJ databases">
        <title>Whole genome shotgun sequence of Gordonia amarae NBRC 15530.</title>
        <authorList>
            <person name="Takarada H."/>
            <person name="Hosoyama A."/>
            <person name="Tsuchikane K."/>
            <person name="Katsumata H."/>
            <person name="Yamazaki S."/>
            <person name="Fujita N."/>
        </authorList>
    </citation>
    <scope>NUCLEOTIDE SEQUENCE [LARGE SCALE GENOMIC DNA]</scope>
    <source>
        <strain evidence="2 3">NBRC 15530</strain>
    </source>
</reference>
<evidence type="ECO:0000313" key="3">
    <source>
        <dbReference type="Proteomes" id="UP000006023"/>
    </source>
</evidence>
<accession>G7GQP9</accession>
<gene>
    <name evidence="2" type="ORF">GOAMR_46_00200</name>
</gene>
<keyword evidence="3" id="KW-1185">Reference proteome</keyword>
<comment type="caution">
    <text evidence="2">The sequence shown here is derived from an EMBL/GenBank/DDBJ whole genome shotgun (WGS) entry which is preliminary data.</text>
</comment>
<proteinExistence type="predicted"/>
<organism evidence="2 3">
    <name type="scientific">Gordonia amarae NBRC 15530</name>
    <dbReference type="NCBI Taxonomy" id="1075090"/>
    <lineage>
        <taxon>Bacteria</taxon>
        <taxon>Bacillati</taxon>
        <taxon>Actinomycetota</taxon>
        <taxon>Actinomycetes</taxon>
        <taxon>Mycobacteriales</taxon>
        <taxon>Gordoniaceae</taxon>
        <taxon>Gordonia</taxon>
    </lineage>
</organism>
<dbReference type="AlphaFoldDB" id="G7GQP9"/>
<evidence type="ECO:0000313" key="2">
    <source>
        <dbReference type="EMBL" id="GAB05924.1"/>
    </source>
</evidence>
<protein>
    <submittedName>
        <fullName evidence="2">Uncharacterized protein</fullName>
    </submittedName>
</protein>
<sequence>MGHVRGRMISGTPLPGLSGHAAPPPGLALAAVTQQVETVSLVWPEGRDQVLTGGPDQFGDRCHPPWRRLSGGRTVRMALRRRQLIVHGFPSTVRTIEVVLYQQLCGRH</sequence>
<feature type="compositionally biased region" description="Low complexity" evidence="1">
    <location>
        <begin position="13"/>
        <end position="24"/>
    </location>
</feature>
<dbReference type="Proteomes" id="UP000006023">
    <property type="component" value="Unassembled WGS sequence"/>
</dbReference>
<feature type="region of interest" description="Disordered" evidence="1">
    <location>
        <begin position="1"/>
        <end position="24"/>
    </location>
</feature>
<dbReference type="EMBL" id="BAED01000046">
    <property type="protein sequence ID" value="GAB05924.1"/>
    <property type="molecule type" value="Genomic_DNA"/>
</dbReference>
<evidence type="ECO:0000256" key="1">
    <source>
        <dbReference type="SAM" id="MobiDB-lite"/>
    </source>
</evidence>
<name>G7GQP9_9ACTN</name>